<dbReference type="Proteomes" id="UP001605036">
    <property type="component" value="Unassembled WGS sequence"/>
</dbReference>
<dbReference type="EMBL" id="JBHFFA010000007">
    <property type="protein sequence ID" value="KAL2611426.1"/>
    <property type="molecule type" value="Genomic_DNA"/>
</dbReference>
<protein>
    <recommendedName>
        <fullName evidence="4">Gustatory receptor</fullName>
    </recommendedName>
</protein>
<proteinExistence type="predicted"/>
<comment type="caution">
    <text evidence="2">The sequence shown here is derived from an EMBL/GenBank/DDBJ whole genome shotgun (WGS) entry which is preliminary data.</text>
</comment>
<dbReference type="InterPro" id="IPR004158">
    <property type="entry name" value="DUF247_pln"/>
</dbReference>
<feature type="transmembrane region" description="Helical" evidence="1">
    <location>
        <begin position="90"/>
        <end position="116"/>
    </location>
</feature>
<gene>
    <name evidence="2" type="ORF">R1flu_023118</name>
</gene>
<accession>A0ABD1XU48</accession>
<name>A0ABD1XU48_9MARC</name>
<keyword evidence="1" id="KW-0472">Membrane</keyword>
<dbReference type="Pfam" id="PF03140">
    <property type="entry name" value="DUF247"/>
    <property type="match status" value="1"/>
</dbReference>
<evidence type="ECO:0000313" key="3">
    <source>
        <dbReference type="Proteomes" id="UP001605036"/>
    </source>
</evidence>
<keyword evidence="1" id="KW-0812">Transmembrane</keyword>
<dbReference type="AlphaFoldDB" id="A0ABD1XU48"/>
<organism evidence="2 3">
    <name type="scientific">Riccia fluitans</name>
    <dbReference type="NCBI Taxonomy" id="41844"/>
    <lineage>
        <taxon>Eukaryota</taxon>
        <taxon>Viridiplantae</taxon>
        <taxon>Streptophyta</taxon>
        <taxon>Embryophyta</taxon>
        <taxon>Marchantiophyta</taxon>
        <taxon>Marchantiopsida</taxon>
        <taxon>Marchantiidae</taxon>
        <taxon>Marchantiales</taxon>
        <taxon>Ricciaceae</taxon>
        <taxon>Riccia</taxon>
    </lineage>
</organism>
<keyword evidence="3" id="KW-1185">Reference proteome</keyword>
<keyword evidence="1" id="KW-1133">Transmembrane helix</keyword>
<sequence length="122" mass="13806">MLFAYVTIMDDLINSEEEVQLLRTGTDLVIAGNYLGRDKTIINVFNILLKYFDVHSSDFAHLKKATDGLRKWYMTCGRIQLTSFLHGYRIAPWLCGTMVIGLFLLAVSILQAIVAVKKIQGH</sequence>
<evidence type="ECO:0000256" key="1">
    <source>
        <dbReference type="SAM" id="Phobius"/>
    </source>
</evidence>
<reference evidence="2 3" key="1">
    <citation type="submission" date="2024-09" db="EMBL/GenBank/DDBJ databases">
        <title>Chromosome-scale assembly of Riccia fluitans.</title>
        <authorList>
            <person name="Paukszto L."/>
            <person name="Sawicki J."/>
            <person name="Karawczyk K."/>
            <person name="Piernik-Szablinska J."/>
            <person name="Szczecinska M."/>
            <person name="Mazdziarz M."/>
        </authorList>
    </citation>
    <scope>NUCLEOTIDE SEQUENCE [LARGE SCALE GENOMIC DNA]</scope>
    <source>
        <strain evidence="2">Rf_01</strain>
        <tissue evidence="2">Aerial parts of the thallus</tissue>
    </source>
</reference>
<evidence type="ECO:0000313" key="2">
    <source>
        <dbReference type="EMBL" id="KAL2611426.1"/>
    </source>
</evidence>
<evidence type="ECO:0008006" key="4">
    <source>
        <dbReference type="Google" id="ProtNLM"/>
    </source>
</evidence>